<dbReference type="GO" id="GO:0000981">
    <property type="term" value="F:DNA-binding transcription factor activity, RNA polymerase II-specific"/>
    <property type="evidence" value="ECO:0007669"/>
    <property type="project" value="TreeGrafter"/>
</dbReference>
<dbReference type="EMBL" id="PGOL01002143">
    <property type="protein sequence ID" value="PKI50142.1"/>
    <property type="molecule type" value="Genomic_DNA"/>
</dbReference>
<reference evidence="9 11" key="3">
    <citation type="submission" date="2017-11" db="EMBL/GenBank/DDBJ databases">
        <title>De-novo sequencing of pomegranate (Punica granatum L.) genome.</title>
        <authorList>
            <person name="Akparov Z."/>
            <person name="Amiraslanov A."/>
            <person name="Hajiyeva S."/>
            <person name="Abbasov M."/>
            <person name="Kaur K."/>
            <person name="Hamwieh A."/>
            <person name="Solovyev V."/>
            <person name="Salamov A."/>
            <person name="Braich B."/>
            <person name="Kosarev P."/>
            <person name="Mahmoud A."/>
            <person name="Hajiyev E."/>
            <person name="Babayeva S."/>
            <person name="Izzatullayeva V."/>
            <person name="Mammadov A."/>
            <person name="Mammadov A."/>
            <person name="Sharifova S."/>
            <person name="Ojaghi J."/>
            <person name="Eynullazada K."/>
            <person name="Bayramov B."/>
            <person name="Abdulazimova A."/>
            <person name="Shahmuradov I."/>
        </authorList>
    </citation>
    <scope>NUCLEOTIDE SEQUENCE [LARGE SCALE GENOMIC DNA]</scope>
    <source>
        <strain evidence="9">AG2017</strain>
        <strain evidence="11">cv. AG2017</strain>
        <tissue evidence="9">Leaf</tissue>
    </source>
</reference>
<feature type="domain" description="MADS-box" evidence="7">
    <location>
        <begin position="12"/>
        <end position="72"/>
    </location>
</feature>
<dbReference type="InterPro" id="IPR002100">
    <property type="entry name" value="TF_MADSbox"/>
</dbReference>
<evidence type="ECO:0000313" key="10">
    <source>
        <dbReference type="Proteomes" id="UP000197138"/>
    </source>
</evidence>
<protein>
    <recommendedName>
        <fullName evidence="7">MADS-box domain-containing protein</fullName>
    </recommendedName>
</protein>
<comment type="caution">
    <text evidence="8">The sequence shown here is derived from an EMBL/GenBank/DDBJ whole genome shotgun (WGS) entry which is preliminary data.</text>
</comment>
<evidence type="ECO:0000313" key="8">
    <source>
        <dbReference type="EMBL" id="OWM66254.1"/>
    </source>
</evidence>
<dbReference type="PRINTS" id="PR00404">
    <property type="entry name" value="MADSDOMAIN"/>
</dbReference>
<dbReference type="GeneID" id="116201525"/>
<dbReference type="STRING" id="22663.A0A218W096"/>
<dbReference type="GO" id="GO:0000978">
    <property type="term" value="F:RNA polymerase II cis-regulatory region sequence-specific DNA binding"/>
    <property type="evidence" value="ECO:0007669"/>
    <property type="project" value="TreeGrafter"/>
</dbReference>
<dbReference type="PROSITE" id="PS50066">
    <property type="entry name" value="MADS_BOX_2"/>
    <property type="match status" value="1"/>
</dbReference>
<dbReference type="PANTHER" id="PTHR11945">
    <property type="entry name" value="MADS BOX PROTEIN"/>
    <property type="match status" value="1"/>
</dbReference>
<feature type="coiled-coil region" evidence="6">
    <location>
        <begin position="104"/>
        <end position="131"/>
    </location>
</feature>
<proteinExistence type="predicted"/>
<keyword evidence="6" id="KW-0175">Coiled coil</keyword>
<evidence type="ECO:0000256" key="6">
    <source>
        <dbReference type="SAM" id="Coils"/>
    </source>
</evidence>
<name>A0A218W096_PUNGR</name>
<evidence type="ECO:0000256" key="4">
    <source>
        <dbReference type="ARBA" id="ARBA00023163"/>
    </source>
</evidence>
<dbReference type="EMBL" id="MTKT01005554">
    <property type="protein sequence ID" value="OWM66254.1"/>
    <property type="molecule type" value="Genomic_DNA"/>
</dbReference>
<sequence>MELAEPNGRKYWGRQKIKIKKIEDDQHRFIMFSSRRAMIYKKASELATLCGAEIGIVVFSPTGKPFSFGIPTIDAVVERFLNRNTSEQPPDDGGMEQMLEAQQRTRIEKIRQNLNKTLAKLEAEKKRDKSLKQLIKTAREPNAPRCEVGWWDAKIEALNPAQLEQVSTSIEQFYGDLMKHMKKRQQLQPQPQR</sequence>
<dbReference type="Proteomes" id="UP000233551">
    <property type="component" value="Unassembled WGS sequence"/>
</dbReference>
<dbReference type="OrthoDB" id="1166350at2759"/>
<evidence type="ECO:0000256" key="5">
    <source>
        <dbReference type="ARBA" id="ARBA00023242"/>
    </source>
</evidence>
<keyword evidence="4" id="KW-0804">Transcription</keyword>
<dbReference type="Proteomes" id="UP000197138">
    <property type="component" value="Unassembled WGS sequence"/>
</dbReference>
<keyword evidence="3" id="KW-0238">DNA-binding</keyword>
<organism evidence="8 10">
    <name type="scientific">Punica granatum</name>
    <name type="common">Pomegranate</name>
    <dbReference type="NCBI Taxonomy" id="22663"/>
    <lineage>
        <taxon>Eukaryota</taxon>
        <taxon>Viridiplantae</taxon>
        <taxon>Streptophyta</taxon>
        <taxon>Embryophyta</taxon>
        <taxon>Tracheophyta</taxon>
        <taxon>Spermatophyta</taxon>
        <taxon>Magnoliopsida</taxon>
        <taxon>eudicotyledons</taxon>
        <taxon>Gunneridae</taxon>
        <taxon>Pentapetalae</taxon>
        <taxon>rosids</taxon>
        <taxon>malvids</taxon>
        <taxon>Myrtales</taxon>
        <taxon>Lythraceae</taxon>
        <taxon>Punica</taxon>
    </lineage>
</organism>
<dbReference type="GO" id="GO:0046983">
    <property type="term" value="F:protein dimerization activity"/>
    <property type="evidence" value="ECO:0007669"/>
    <property type="project" value="InterPro"/>
</dbReference>
<dbReference type="FunFam" id="3.40.1810.10:FF:000006">
    <property type="entry name" value="Agamous-like MADS-box protein AGL62"/>
    <property type="match status" value="1"/>
</dbReference>
<keyword evidence="5" id="KW-0539">Nucleus</keyword>
<evidence type="ECO:0000256" key="2">
    <source>
        <dbReference type="ARBA" id="ARBA00023015"/>
    </source>
</evidence>
<dbReference type="SMART" id="SM00432">
    <property type="entry name" value="MADS"/>
    <property type="match status" value="1"/>
</dbReference>
<comment type="subcellular location">
    <subcellularLocation>
        <location evidence="1">Nucleus</location>
    </subcellularLocation>
</comment>
<dbReference type="AlphaFoldDB" id="A0A218W096"/>
<dbReference type="PANTHER" id="PTHR11945:SF776">
    <property type="entry name" value="AGAMOUS-LIKE 50-RELATED"/>
    <property type="match status" value="1"/>
</dbReference>
<dbReference type="Pfam" id="PF00319">
    <property type="entry name" value="SRF-TF"/>
    <property type="match status" value="1"/>
</dbReference>
<reference evidence="8" key="2">
    <citation type="submission" date="2017-06" db="EMBL/GenBank/DDBJ databases">
        <title>The pomegranate genome and the genomics of punicalagin biosynthesis.</title>
        <authorList>
            <person name="Xu C."/>
        </authorList>
    </citation>
    <scope>NUCLEOTIDE SEQUENCE [LARGE SCALE GENOMIC DNA]</scope>
    <source>
        <tissue evidence="8">Fresh leaf</tissue>
    </source>
</reference>
<reference evidence="10" key="1">
    <citation type="journal article" date="2017" name="Plant J.">
        <title>The pomegranate (Punica granatum L.) genome and the genomics of punicalagin biosynthesis.</title>
        <authorList>
            <person name="Qin G."/>
            <person name="Xu C."/>
            <person name="Ming R."/>
            <person name="Tang H."/>
            <person name="Guyot R."/>
            <person name="Kramer E.M."/>
            <person name="Hu Y."/>
            <person name="Yi X."/>
            <person name="Qi Y."/>
            <person name="Xu X."/>
            <person name="Gao Z."/>
            <person name="Pan H."/>
            <person name="Jian J."/>
            <person name="Tian Y."/>
            <person name="Yue Z."/>
            <person name="Xu Y."/>
        </authorList>
    </citation>
    <scope>NUCLEOTIDE SEQUENCE [LARGE SCALE GENOMIC DNA]</scope>
    <source>
        <strain evidence="10">cv. Dabenzi</strain>
    </source>
</reference>
<keyword evidence="11" id="KW-1185">Reference proteome</keyword>
<evidence type="ECO:0000259" key="7">
    <source>
        <dbReference type="PROSITE" id="PS50066"/>
    </source>
</evidence>
<accession>A0A218W096</accession>
<keyword evidence="2" id="KW-0805">Transcription regulation</keyword>
<dbReference type="SUPFAM" id="SSF55455">
    <property type="entry name" value="SRF-like"/>
    <property type="match status" value="1"/>
</dbReference>
<dbReference type="GO" id="GO:0005634">
    <property type="term" value="C:nucleus"/>
    <property type="evidence" value="ECO:0007669"/>
    <property type="project" value="UniProtKB-SubCell"/>
</dbReference>
<dbReference type="Gene3D" id="3.40.1810.10">
    <property type="entry name" value="Transcription factor, MADS-box"/>
    <property type="match status" value="1"/>
</dbReference>
<gene>
    <name evidence="8" type="ORF">CDL15_Pgr013471</name>
    <name evidence="9" type="ORF">CRG98_029466</name>
</gene>
<evidence type="ECO:0000256" key="1">
    <source>
        <dbReference type="ARBA" id="ARBA00004123"/>
    </source>
</evidence>
<dbReference type="InterPro" id="IPR036879">
    <property type="entry name" value="TF_MADSbox_sf"/>
</dbReference>
<evidence type="ECO:0000313" key="9">
    <source>
        <dbReference type="EMBL" id="PKI50142.1"/>
    </source>
</evidence>
<evidence type="ECO:0000313" key="11">
    <source>
        <dbReference type="Proteomes" id="UP000233551"/>
    </source>
</evidence>
<evidence type="ECO:0000256" key="3">
    <source>
        <dbReference type="ARBA" id="ARBA00023125"/>
    </source>
</evidence>